<feature type="domain" description="Peptidase A1" evidence="7">
    <location>
        <begin position="100"/>
        <end position="396"/>
    </location>
</feature>
<dbReference type="STRING" id="15368.A0A0Q3H7Q2"/>
<protein>
    <recommendedName>
        <fullName evidence="7">Peptidase A1 domain-containing protein</fullName>
    </recommendedName>
</protein>
<dbReference type="GO" id="GO:0004190">
    <property type="term" value="F:aspartic-type endopeptidase activity"/>
    <property type="evidence" value="ECO:0000318"/>
    <property type="project" value="GO_Central"/>
</dbReference>
<reference evidence="9" key="3">
    <citation type="submission" date="2018-08" db="UniProtKB">
        <authorList>
            <consortium name="EnsemblPlants"/>
        </authorList>
    </citation>
    <scope>IDENTIFICATION</scope>
    <source>
        <strain evidence="9">cv. Bd21</strain>
    </source>
</reference>
<dbReference type="GO" id="GO:0006508">
    <property type="term" value="P:proteolysis"/>
    <property type="evidence" value="ECO:0007669"/>
    <property type="project" value="UniProtKB-KW"/>
</dbReference>
<dbReference type="CDD" id="cd05476">
    <property type="entry name" value="pepsin_A_like_plant"/>
    <property type="match status" value="1"/>
</dbReference>
<proteinExistence type="inferred from homology"/>
<dbReference type="EnsemblPlants" id="KQK19056">
    <property type="protein sequence ID" value="KQK19056"/>
    <property type="gene ID" value="BRADI_1g46195v3"/>
</dbReference>
<dbReference type="EnsemblPlants" id="PNT76233">
    <property type="protein sequence ID" value="PNT76233"/>
    <property type="gene ID" value="BRADI_1g46195v3"/>
</dbReference>
<evidence type="ECO:0000313" key="10">
    <source>
        <dbReference type="Proteomes" id="UP000008810"/>
    </source>
</evidence>
<dbReference type="PROSITE" id="PS51767">
    <property type="entry name" value="PEPTIDASE_A1"/>
    <property type="match status" value="1"/>
</dbReference>
<dbReference type="Gene3D" id="2.40.70.10">
    <property type="entry name" value="Acid Proteases"/>
    <property type="match status" value="2"/>
</dbReference>
<evidence type="ECO:0000256" key="2">
    <source>
        <dbReference type="ARBA" id="ARBA00022670"/>
    </source>
</evidence>
<reference evidence="8" key="2">
    <citation type="submission" date="2017-06" db="EMBL/GenBank/DDBJ databases">
        <title>WGS assembly of Brachypodium distachyon.</title>
        <authorList>
            <consortium name="The International Brachypodium Initiative"/>
            <person name="Lucas S."/>
            <person name="Harmon-Smith M."/>
            <person name="Lail K."/>
            <person name="Tice H."/>
            <person name="Grimwood J."/>
            <person name="Bruce D."/>
            <person name="Barry K."/>
            <person name="Shu S."/>
            <person name="Lindquist E."/>
            <person name="Wang M."/>
            <person name="Pitluck S."/>
            <person name="Vogel J.P."/>
            <person name="Garvin D.F."/>
            <person name="Mockler T.C."/>
            <person name="Schmutz J."/>
            <person name="Rokhsar D."/>
            <person name="Bevan M.W."/>
        </authorList>
    </citation>
    <scope>NUCLEOTIDE SEQUENCE</scope>
    <source>
        <strain evidence="8">Bd21</strain>
    </source>
</reference>
<name>A0A0Q3H7Q2_BRADI</name>
<feature type="chain" id="PRO_5014034280" description="Peptidase A1 domain-containing protein" evidence="6">
    <location>
        <begin position="22"/>
        <end position="396"/>
    </location>
</feature>
<evidence type="ECO:0000256" key="6">
    <source>
        <dbReference type="SAM" id="SignalP"/>
    </source>
</evidence>
<evidence type="ECO:0000259" key="7">
    <source>
        <dbReference type="PROSITE" id="PS51767"/>
    </source>
</evidence>
<sequence>MKAISVLQLLPYDLFLALSSASTPAAPAVRADLTHVDSGRGFTSRELLRRLATRSRARASRLYSSSSSSSSARPAGAGSHAVTAPLARGTVGDADIDSEYLIHLSIGTPRPQRVALTLDTGSDLVWTQCACHVCFAQPFPTFDALASQTTLAVPCSDPICTSGKYPLSGCTFNDNTCFYLYDYADKSITSGRIVEDTFTFRSPQGNNGSKAHAGVAVPNVRFGCGQYNKGIFKSNESGIAGFSRGPMSLPSQLKVARFSHCFTAIADARTSPVFLGGAPGPDNLGAHATGPVQSTPFANSNGSLYYLTLKGITVGKTRLPLNALAFAGKGTGSGSGGTIIDSGTGIRTLPGPMYRSLRAAFVARVKLPVANESAADAESTLCFEAARCRGAPSAIP</sequence>
<dbReference type="OrthoDB" id="660550at2759"/>
<dbReference type="PANTHER" id="PTHR47967">
    <property type="entry name" value="OS07G0603500 PROTEIN-RELATED"/>
    <property type="match status" value="1"/>
</dbReference>
<keyword evidence="5" id="KW-0325">Glycoprotein</keyword>
<evidence type="ECO:0000256" key="5">
    <source>
        <dbReference type="ARBA" id="ARBA00023180"/>
    </source>
</evidence>
<evidence type="ECO:0000256" key="1">
    <source>
        <dbReference type="ARBA" id="ARBA00007447"/>
    </source>
</evidence>
<evidence type="ECO:0000313" key="8">
    <source>
        <dbReference type="EMBL" id="KQK19056.1"/>
    </source>
</evidence>
<evidence type="ECO:0000256" key="3">
    <source>
        <dbReference type="ARBA" id="ARBA00022750"/>
    </source>
</evidence>
<dbReference type="EnsemblPlants" id="KQK19055">
    <property type="protein sequence ID" value="KQK19055"/>
    <property type="gene ID" value="BRADI_1g46195v3"/>
</dbReference>
<dbReference type="PANTHER" id="PTHR47967:SF31">
    <property type="entry name" value="ASPARTYL PROTEASE FAMILY PROTEIN"/>
    <property type="match status" value="1"/>
</dbReference>
<dbReference type="SUPFAM" id="SSF50630">
    <property type="entry name" value="Acid proteases"/>
    <property type="match status" value="1"/>
</dbReference>
<dbReference type="EMBL" id="CM000880">
    <property type="protein sequence ID" value="KQK19056.1"/>
    <property type="molecule type" value="Genomic_DNA"/>
</dbReference>
<dbReference type="AlphaFoldDB" id="A0A0Q3H7Q2"/>
<dbReference type="InterPro" id="IPR051708">
    <property type="entry name" value="Plant_Aspart_Prot_A1"/>
</dbReference>
<gene>
    <name evidence="9" type="primary">LOC100830377</name>
    <name evidence="8" type="ORF">BRADI_1g46195v3</name>
</gene>
<dbReference type="InterPro" id="IPR034161">
    <property type="entry name" value="Pepsin-like_plant"/>
</dbReference>
<comment type="similarity">
    <text evidence="1">Belongs to the peptidase A1 family.</text>
</comment>
<feature type="signal peptide" evidence="6">
    <location>
        <begin position="1"/>
        <end position="21"/>
    </location>
</feature>
<reference evidence="8 9" key="1">
    <citation type="journal article" date="2010" name="Nature">
        <title>Genome sequencing and analysis of the model grass Brachypodium distachyon.</title>
        <authorList>
            <consortium name="International Brachypodium Initiative"/>
        </authorList>
    </citation>
    <scope>NUCLEOTIDE SEQUENCE [LARGE SCALE GENOMIC DNA]</scope>
    <source>
        <strain evidence="8">Bd21</strain>
        <strain evidence="9">cv. Bd21</strain>
    </source>
</reference>
<dbReference type="GeneID" id="100830377"/>
<dbReference type="Pfam" id="PF14541">
    <property type="entry name" value="TAXi_C"/>
    <property type="match status" value="1"/>
</dbReference>
<dbReference type="InterPro" id="IPR032861">
    <property type="entry name" value="TAXi_N"/>
</dbReference>
<evidence type="ECO:0000256" key="4">
    <source>
        <dbReference type="ARBA" id="ARBA00022801"/>
    </source>
</evidence>
<dbReference type="RefSeq" id="XP_024312687.1">
    <property type="nucleotide sequence ID" value="XM_024456919.1"/>
</dbReference>
<keyword evidence="6" id="KW-0732">Signal</keyword>
<keyword evidence="2" id="KW-0645">Protease</keyword>
<organism evidence="8">
    <name type="scientific">Brachypodium distachyon</name>
    <name type="common">Purple false brome</name>
    <name type="synonym">Trachynia distachya</name>
    <dbReference type="NCBI Taxonomy" id="15368"/>
    <lineage>
        <taxon>Eukaryota</taxon>
        <taxon>Viridiplantae</taxon>
        <taxon>Streptophyta</taxon>
        <taxon>Embryophyta</taxon>
        <taxon>Tracheophyta</taxon>
        <taxon>Spermatophyta</taxon>
        <taxon>Magnoliopsida</taxon>
        <taxon>Liliopsida</taxon>
        <taxon>Poales</taxon>
        <taxon>Poaceae</taxon>
        <taxon>BOP clade</taxon>
        <taxon>Pooideae</taxon>
        <taxon>Stipodae</taxon>
        <taxon>Brachypodieae</taxon>
        <taxon>Brachypodium</taxon>
    </lineage>
</organism>
<dbReference type="GO" id="GO:0005576">
    <property type="term" value="C:extracellular region"/>
    <property type="evidence" value="ECO:0000318"/>
    <property type="project" value="GO_Central"/>
</dbReference>
<dbReference type="InterPro" id="IPR033121">
    <property type="entry name" value="PEPTIDASE_A1"/>
</dbReference>
<evidence type="ECO:0000313" key="9">
    <source>
        <dbReference type="EnsemblPlants" id="KQK19055"/>
    </source>
</evidence>
<dbReference type="Pfam" id="PF14543">
    <property type="entry name" value="TAXi_N"/>
    <property type="match status" value="1"/>
</dbReference>
<keyword evidence="4" id="KW-0378">Hydrolase</keyword>
<accession>A0A0Q3H7Q2</accession>
<keyword evidence="10" id="KW-1185">Reference proteome</keyword>
<dbReference type="InterPro" id="IPR021109">
    <property type="entry name" value="Peptidase_aspartic_dom_sf"/>
</dbReference>
<dbReference type="Gramene" id="PNT76233">
    <property type="protein sequence ID" value="PNT76233"/>
    <property type="gene ID" value="BRADI_1g46195v3"/>
</dbReference>
<dbReference type="Proteomes" id="UP000008810">
    <property type="component" value="Chromosome 1"/>
</dbReference>
<dbReference type="InterPro" id="IPR032799">
    <property type="entry name" value="TAXi_C"/>
</dbReference>
<dbReference type="EMBL" id="CM000880">
    <property type="protein sequence ID" value="PNT76233.1"/>
    <property type="molecule type" value="Genomic_DNA"/>
</dbReference>
<keyword evidence="3" id="KW-0064">Aspartyl protease</keyword>
<dbReference type="EMBL" id="CM000880">
    <property type="protein sequence ID" value="KQK19055.1"/>
    <property type="molecule type" value="Genomic_DNA"/>
</dbReference>
<dbReference type="Gramene" id="KQK19056">
    <property type="protein sequence ID" value="KQK19056"/>
    <property type="gene ID" value="BRADI_1g46195v3"/>
</dbReference>
<dbReference type="Gramene" id="KQK19055">
    <property type="protein sequence ID" value="KQK19055"/>
    <property type="gene ID" value="BRADI_1g46195v3"/>
</dbReference>